<dbReference type="PANTHER" id="PTHR21364">
    <property type="entry name" value="GENERAL ODORANT-BINDING PROTEIN 19A"/>
    <property type="match status" value="1"/>
</dbReference>
<keyword evidence="3" id="KW-1185">Reference proteome</keyword>
<evidence type="ECO:0000313" key="3">
    <source>
        <dbReference type="Proteomes" id="UP001153712"/>
    </source>
</evidence>
<dbReference type="AlphaFoldDB" id="A0A9N9XPS6"/>
<feature type="signal peptide" evidence="1">
    <location>
        <begin position="1"/>
        <end position="17"/>
    </location>
</feature>
<reference evidence="2" key="1">
    <citation type="submission" date="2022-01" db="EMBL/GenBank/DDBJ databases">
        <authorList>
            <person name="King R."/>
        </authorList>
    </citation>
    <scope>NUCLEOTIDE SEQUENCE</scope>
</reference>
<dbReference type="PANTHER" id="PTHR21364:SF2">
    <property type="entry name" value="GENERAL ODORANT-BINDING PROTEIN 19A"/>
    <property type="match status" value="1"/>
</dbReference>
<dbReference type="EMBL" id="OU900096">
    <property type="protein sequence ID" value="CAG9859680.1"/>
    <property type="molecule type" value="Genomic_DNA"/>
</dbReference>
<dbReference type="CDD" id="cd23992">
    <property type="entry name" value="PBP_GOBP"/>
    <property type="match status" value="1"/>
</dbReference>
<dbReference type="SMART" id="SM00708">
    <property type="entry name" value="PhBP"/>
    <property type="match status" value="1"/>
</dbReference>
<feature type="chain" id="PRO_5040444378" evidence="1">
    <location>
        <begin position="18"/>
        <end position="140"/>
    </location>
</feature>
<evidence type="ECO:0000256" key="1">
    <source>
        <dbReference type="SAM" id="SignalP"/>
    </source>
</evidence>
<name>A0A9N9XPS6_PHYSR</name>
<sequence>MISWVCIFALVLNSVFGMPSIDVQKFRTDVRDLAKELHKTCVNKANIDEGTVQNVKKGIFQNEDKLKVYLTCVWSESTVLENGKFNTKIFNDFLPSEYKDVSKKVADCFDKFSGEKSIEDRVLKMEKCRYETDPENYIMI</sequence>
<protein>
    <submittedName>
        <fullName evidence="2">Uncharacterized protein</fullName>
    </submittedName>
</protein>
<dbReference type="Proteomes" id="UP001153712">
    <property type="component" value="Chromosome 3"/>
</dbReference>
<keyword evidence="1" id="KW-0732">Signal</keyword>
<dbReference type="InterPro" id="IPR006170">
    <property type="entry name" value="PBP/GOBP"/>
</dbReference>
<dbReference type="OrthoDB" id="6702328at2759"/>
<evidence type="ECO:0000313" key="2">
    <source>
        <dbReference type="EMBL" id="CAG9859680.1"/>
    </source>
</evidence>
<dbReference type="InterPro" id="IPR036728">
    <property type="entry name" value="PBP_GOBP_sf"/>
</dbReference>
<dbReference type="SUPFAM" id="SSF47565">
    <property type="entry name" value="Insect pheromone/odorant-binding proteins"/>
    <property type="match status" value="1"/>
</dbReference>
<dbReference type="Gene3D" id="1.10.238.20">
    <property type="entry name" value="Pheromone/general odorant binding protein domain"/>
    <property type="match status" value="1"/>
</dbReference>
<dbReference type="Pfam" id="PF01395">
    <property type="entry name" value="PBP_GOBP"/>
    <property type="match status" value="1"/>
</dbReference>
<accession>A0A9N9XPS6</accession>
<gene>
    <name evidence="2" type="ORF">PHYEVI_LOCUS6049</name>
</gene>
<proteinExistence type="predicted"/>
<dbReference type="GO" id="GO:0005549">
    <property type="term" value="F:odorant binding"/>
    <property type="evidence" value="ECO:0007669"/>
    <property type="project" value="InterPro"/>
</dbReference>
<organism evidence="2 3">
    <name type="scientific">Phyllotreta striolata</name>
    <name type="common">Striped flea beetle</name>
    <name type="synonym">Crioceris striolata</name>
    <dbReference type="NCBI Taxonomy" id="444603"/>
    <lineage>
        <taxon>Eukaryota</taxon>
        <taxon>Metazoa</taxon>
        <taxon>Ecdysozoa</taxon>
        <taxon>Arthropoda</taxon>
        <taxon>Hexapoda</taxon>
        <taxon>Insecta</taxon>
        <taxon>Pterygota</taxon>
        <taxon>Neoptera</taxon>
        <taxon>Endopterygota</taxon>
        <taxon>Coleoptera</taxon>
        <taxon>Polyphaga</taxon>
        <taxon>Cucujiformia</taxon>
        <taxon>Chrysomeloidea</taxon>
        <taxon>Chrysomelidae</taxon>
        <taxon>Galerucinae</taxon>
        <taxon>Alticini</taxon>
        <taxon>Phyllotreta</taxon>
    </lineage>
</organism>